<protein>
    <submittedName>
        <fullName evidence="6">AcrR family transcriptional regulator</fullName>
    </submittedName>
</protein>
<dbReference type="SUPFAM" id="SSF46689">
    <property type="entry name" value="Homeodomain-like"/>
    <property type="match status" value="1"/>
</dbReference>
<proteinExistence type="predicted"/>
<accession>A0A7Z0DTV7</accession>
<gene>
    <name evidence="6" type="ORF">BJ988_005949</name>
</gene>
<evidence type="ECO:0000313" key="7">
    <source>
        <dbReference type="Proteomes" id="UP000564496"/>
    </source>
</evidence>
<evidence type="ECO:0000256" key="1">
    <source>
        <dbReference type="ARBA" id="ARBA00023015"/>
    </source>
</evidence>
<dbReference type="Proteomes" id="UP000564496">
    <property type="component" value="Unassembled WGS sequence"/>
</dbReference>
<name>A0A7Z0DTV7_9ACTN</name>
<dbReference type="InterPro" id="IPR009057">
    <property type="entry name" value="Homeodomain-like_sf"/>
</dbReference>
<dbReference type="Pfam" id="PF00440">
    <property type="entry name" value="TetR_N"/>
    <property type="match status" value="1"/>
</dbReference>
<dbReference type="RefSeq" id="WP_179661811.1">
    <property type="nucleotide sequence ID" value="NZ_JACBZR010000002.1"/>
</dbReference>
<dbReference type="AlphaFoldDB" id="A0A7Z0DTV7"/>
<feature type="domain" description="HTH tetR-type" evidence="5">
    <location>
        <begin position="20"/>
        <end position="80"/>
    </location>
</feature>
<reference evidence="6 7" key="1">
    <citation type="submission" date="2020-07" db="EMBL/GenBank/DDBJ databases">
        <title>Sequencing the genomes of 1000 actinobacteria strains.</title>
        <authorList>
            <person name="Klenk H.-P."/>
        </authorList>
    </citation>
    <scope>NUCLEOTIDE SEQUENCE [LARGE SCALE GENOMIC DNA]</scope>
    <source>
        <strain evidence="6 7">DSM 26487</strain>
    </source>
</reference>
<dbReference type="InterPro" id="IPR050109">
    <property type="entry name" value="HTH-type_TetR-like_transc_reg"/>
</dbReference>
<keyword evidence="1" id="KW-0805">Transcription regulation</keyword>
<organism evidence="6 7">
    <name type="scientific">Nocardioides panzhihuensis</name>
    <dbReference type="NCBI Taxonomy" id="860243"/>
    <lineage>
        <taxon>Bacteria</taxon>
        <taxon>Bacillati</taxon>
        <taxon>Actinomycetota</taxon>
        <taxon>Actinomycetes</taxon>
        <taxon>Propionibacteriales</taxon>
        <taxon>Nocardioidaceae</taxon>
        <taxon>Nocardioides</taxon>
    </lineage>
</organism>
<dbReference type="PROSITE" id="PS50977">
    <property type="entry name" value="HTH_TETR_2"/>
    <property type="match status" value="1"/>
</dbReference>
<keyword evidence="3" id="KW-0804">Transcription</keyword>
<keyword evidence="2 4" id="KW-0238">DNA-binding</keyword>
<dbReference type="GO" id="GO:0000976">
    <property type="term" value="F:transcription cis-regulatory region binding"/>
    <property type="evidence" value="ECO:0007669"/>
    <property type="project" value="TreeGrafter"/>
</dbReference>
<evidence type="ECO:0000259" key="5">
    <source>
        <dbReference type="PROSITE" id="PS50977"/>
    </source>
</evidence>
<dbReference type="EMBL" id="JACBZR010000002">
    <property type="protein sequence ID" value="NYI81241.1"/>
    <property type="molecule type" value="Genomic_DNA"/>
</dbReference>
<comment type="caution">
    <text evidence="6">The sequence shown here is derived from an EMBL/GenBank/DDBJ whole genome shotgun (WGS) entry which is preliminary data.</text>
</comment>
<dbReference type="InterPro" id="IPR001647">
    <property type="entry name" value="HTH_TetR"/>
</dbReference>
<feature type="DNA-binding region" description="H-T-H motif" evidence="4">
    <location>
        <begin position="43"/>
        <end position="62"/>
    </location>
</feature>
<dbReference type="PRINTS" id="PR00455">
    <property type="entry name" value="HTHTETR"/>
</dbReference>
<evidence type="ECO:0000256" key="2">
    <source>
        <dbReference type="ARBA" id="ARBA00023125"/>
    </source>
</evidence>
<sequence length="232" mass="25224">MTPRRGRPGRPRHIAYGGDAPPREQILHAAARLFVGRGFAATSTREIADAVGIRQASLYYHFANKDEILAELLERSVRPTVDKIDKIEQLVPPETHETALYLLALVDVRTLATAPNNIGVLSRLPDVTSSAAFEQFRNDRSELVDAYGRLGASIARATIVDLVGRRSLGEMLVQVVDTVINVRCAGEPAGPRMAEAVATTCLRMCGSDDQQIMAASSAATQLLEAFHDEPLH</sequence>
<dbReference type="PANTHER" id="PTHR30055:SF234">
    <property type="entry name" value="HTH-TYPE TRANSCRIPTIONAL REGULATOR BETI"/>
    <property type="match status" value="1"/>
</dbReference>
<dbReference type="PANTHER" id="PTHR30055">
    <property type="entry name" value="HTH-TYPE TRANSCRIPTIONAL REGULATOR RUTR"/>
    <property type="match status" value="1"/>
</dbReference>
<dbReference type="Gene3D" id="1.10.357.10">
    <property type="entry name" value="Tetracycline Repressor, domain 2"/>
    <property type="match status" value="1"/>
</dbReference>
<evidence type="ECO:0000313" key="6">
    <source>
        <dbReference type="EMBL" id="NYI81241.1"/>
    </source>
</evidence>
<keyword evidence="7" id="KW-1185">Reference proteome</keyword>
<evidence type="ECO:0000256" key="3">
    <source>
        <dbReference type="ARBA" id="ARBA00023163"/>
    </source>
</evidence>
<evidence type="ECO:0000256" key="4">
    <source>
        <dbReference type="PROSITE-ProRule" id="PRU00335"/>
    </source>
</evidence>
<dbReference type="GO" id="GO:0003700">
    <property type="term" value="F:DNA-binding transcription factor activity"/>
    <property type="evidence" value="ECO:0007669"/>
    <property type="project" value="TreeGrafter"/>
</dbReference>